<evidence type="ECO:0000313" key="1">
    <source>
        <dbReference type="EMBL" id="CAE6491716.1"/>
    </source>
</evidence>
<evidence type="ECO:0000313" key="2">
    <source>
        <dbReference type="Proteomes" id="UP000601736"/>
    </source>
</evidence>
<reference evidence="1" key="1">
    <citation type="submission" date="2021-02" db="EMBL/GenBank/DDBJ databases">
        <authorList>
            <person name="Han P."/>
        </authorList>
    </citation>
    <scope>NUCLEOTIDE SEQUENCE</scope>
    <source>
        <strain evidence="1">Nitrosomonas nitrosa 18-3D</strain>
    </source>
</reference>
<dbReference type="AlphaFoldDB" id="A0A8H8YX55"/>
<comment type="caution">
    <text evidence="1">The sequence shown here is derived from an EMBL/GenBank/DDBJ whole genome shotgun (WGS) entry which is preliminary data.</text>
</comment>
<sequence>MEKVNGGKNLYYDVLKILKFSKMIKPNKTNLTARVKENYALCNPWRGCIEQSRKAHDGKARPLGAPSDTTK</sequence>
<dbReference type="EMBL" id="CAJNAP010000003">
    <property type="protein sequence ID" value="CAE6491716.1"/>
    <property type="molecule type" value="Genomic_DNA"/>
</dbReference>
<proteinExistence type="predicted"/>
<name>A0A8H8YX55_9PROT</name>
<gene>
    <name evidence="1" type="ORF">NMYAN_110116</name>
</gene>
<organism evidence="1 2">
    <name type="scientific">Nitrosomonas nitrosa</name>
    <dbReference type="NCBI Taxonomy" id="52442"/>
    <lineage>
        <taxon>Bacteria</taxon>
        <taxon>Pseudomonadati</taxon>
        <taxon>Pseudomonadota</taxon>
        <taxon>Betaproteobacteria</taxon>
        <taxon>Nitrosomonadales</taxon>
        <taxon>Nitrosomonadaceae</taxon>
        <taxon>Nitrosomonas</taxon>
    </lineage>
</organism>
<accession>A0A8H8YX55</accession>
<dbReference type="Proteomes" id="UP000601736">
    <property type="component" value="Unassembled WGS sequence"/>
</dbReference>
<protein>
    <submittedName>
        <fullName evidence="1">Uncharacterized protein</fullName>
    </submittedName>
</protein>